<gene>
    <name evidence="2" type="primary">hybE</name>
    <name evidence="2" type="ORF">I5589_01955</name>
</gene>
<feature type="compositionally biased region" description="Basic and acidic residues" evidence="1">
    <location>
        <begin position="1"/>
        <end position="12"/>
    </location>
</feature>
<evidence type="ECO:0000313" key="3">
    <source>
        <dbReference type="Proteomes" id="UP000808215"/>
    </source>
</evidence>
<protein>
    <submittedName>
        <fullName evidence="2">[NiFe]-hydrogenase assembly chaperone HybE</fullName>
    </submittedName>
</protein>
<organism evidence="2 3">
    <name type="scientific">Burkholderia vietnamiensis</name>
    <dbReference type="NCBI Taxonomy" id="60552"/>
    <lineage>
        <taxon>Bacteria</taxon>
        <taxon>Pseudomonadati</taxon>
        <taxon>Pseudomonadota</taxon>
        <taxon>Betaproteobacteria</taxon>
        <taxon>Burkholderiales</taxon>
        <taxon>Burkholderiaceae</taxon>
        <taxon>Burkholderia</taxon>
        <taxon>Burkholderia cepacia complex</taxon>
    </lineage>
</organism>
<comment type="caution">
    <text evidence="2">The sequence shown here is derived from an EMBL/GenBank/DDBJ whole genome shotgun (WGS) entry which is preliminary data.</text>
</comment>
<dbReference type="NCBIfam" id="TIGR03993">
    <property type="entry name" value="hydrog_HybE"/>
    <property type="match status" value="1"/>
</dbReference>
<dbReference type="RefSeq" id="WP_080484347.1">
    <property type="nucleotide sequence ID" value="NZ_CADFEU010000037.1"/>
</dbReference>
<dbReference type="InterPro" id="IPR023994">
    <property type="entry name" value="NiFe-hyd_HybE"/>
</dbReference>
<evidence type="ECO:0000313" key="2">
    <source>
        <dbReference type="EMBL" id="MBJ9685835.1"/>
    </source>
</evidence>
<evidence type="ECO:0000256" key="1">
    <source>
        <dbReference type="SAM" id="MobiDB-lite"/>
    </source>
</evidence>
<name>A0ABS1ANW2_BURVI</name>
<dbReference type="InterPro" id="IPR038530">
    <property type="entry name" value="NiFe-hyd_HybE_sf"/>
</dbReference>
<proteinExistence type="predicted"/>
<reference evidence="2 3" key="1">
    <citation type="submission" date="2020-11" db="EMBL/GenBank/DDBJ databases">
        <title>Enhanced detection system for hospital associated transmission using whole genome sequencing surveillance.</title>
        <authorList>
            <person name="Harrison L.H."/>
            <person name="Van Tyne D."/>
            <person name="Marsh J.W."/>
            <person name="Griffith M.P."/>
            <person name="Snyder D.J."/>
            <person name="Cooper V.S."/>
            <person name="Mustapha M."/>
        </authorList>
    </citation>
    <scope>NUCLEOTIDE SEQUENCE [LARGE SCALE GENOMIC DNA]</scope>
    <source>
        <strain evidence="2 3">BC00020</strain>
    </source>
</reference>
<keyword evidence="3" id="KW-1185">Reference proteome</keyword>
<accession>A0ABS1ANW2</accession>
<dbReference type="EMBL" id="JADVKH010000002">
    <property type="protein sequence ID" value="MBJ9685835.1"/>
    <property type="molecule type" value="Genomic_DNA"/>
</dbReference>
<dbReference type="Proteomes" id="UP000808215">
    <property type="component" value="Unassembled WGS sequence"/>
</dbReference>
<feature type="region of interest" description="Disordered" evidence="1">
    <location>
        <begin position="1"/>
        <end position="20"/>
    </location>
</feature>
<dbReference type="Gene3D" id="3.30.1460.40">
    <property type="entry name" value="[NiFe]-hydrogenase assembly chaperone, HybE"/>
    <property type="match status" value="1"/>
</dbReference>
<dbReference type="Pfam" id="PF11939">
    <property type="entry name" value="NiFe-hyd_HybE"/>
    <property type="match status" value="1"/>
</dbReference>
<sequence length="182" mass="18974">MTTRSPTRDGDALRASLPGGPSDPRIGALVAHYTTVAATTMLGMPVVHPGLRVEAVAFGPYPARGDASGDLLGILVTPWFMNLVWLPGGNSAAHPCPSPGQLAARRVGAVEFDWIGAHVPQAGAHACCSLFSPMFDFSDHASAVATARAVLAQLRSAAADAPPRTSRREFLLRRPATREAGA</sequence>